<dbReference type="EMBL" id="VSSQ01000007">
    <property type="protein sequence ID" value="MPL58644.1"/>
    <property type="molecule type" value="Genomic_DNA"/>
</dbReference>
<dbReference type="InterPro" id="IPR010359">
    <property type="entry name" value="IrrE_HExxH"/>
</dbReference>
<feature type="domain" description="IrrE N-terminal-like" evidence="1">
    <location>
        <begin position="33"/>
        <end position="116"/>
    </location>
</feature>
<dbReference type="Gene3D" id="1.10.10.2910">
    <property type="match status" value="1"/>
</dbReference>
<gene>
    <name evidence="2" type="ORF">SDC9_04178</name>
</gene>
<proteinExistence type="predicted"/>
<sequence length="152" mass="17181">MFLDGIVMINIKLRVANLVRKYGTCKPYALAHDLGIRIIPVDLPISVRGFLVRVLRRKIILLNNKLSETGAKVVICHELGHARLHSGYGYYYDPAGTYFIPSKRETEANEFAAYLLSHSYDINPDIVANILKDRHPDPKAVHKILGELITFP</sequence>
<accession>A0A644SVJ7</accession>
<dbReference type="Pfam" id="PF06114">
    <property type="entry name" value="Peptidase_M78"/>
    <property type="match status" value="1"/>
</dbReference>
<evidence type="ECO:0000313" key="2">
    <source>
        <dbReference type="EMBL" id="MPL58644.1"/>
    </source>
</evidence>
<reference evidence="2" key="1">
    <citation type="submission" date="2019-08" db="EMBL/GenBank/DDBJ databases">
        <authorList>
            <person name="Kucharzyk K."/>
            <person name="Murdoch R.W."/>
            <person name="Higgins S."/>
            <person name="Loffler F."/>
        </authorList>
    </citation>
    <scope>NUCLEOTIDE SEQUENCE</scope>
</reference>
<protein>
    <recommendedName>
        <fullName evidence="1">IrrE N-terminal-like domain-containing protein</fullName>
    </recommendedName>
</protein>
<organism evidence="2">
    <name type="scientific">bioreactor metagenome</name>
    <dbReference type="NCBI Taxonomy" id="1076179"/>
    <lineage>
        <taxon>unclassified sequences</taxon>
        <taxon>metagenomes</taxon>
        <taxon>ecological metagenomes</taxon>
    </lineage>
</organism>
<evidence type="ECO:0000259" key="1">
    <source>
        <dbReference type="Pfam" id="PF06114"/>
    </source>
</evidence>
<comment type="caution">
    <text evidence="2">The sequence shown here is derived from an EMBL/GenBank/DDBJ whole genome shotgun (WGS) entry which is preliminary data.</text>
</comment>
<dbReference type="AlphaFoldDB" id="A0A644SVJ7"/>
<name>A0A644SVJ7_9ZZZZ</name>